<protein>
    <submittedName>
        <fullName evidence="1">Uncharacterized protein</fullName>
    </submittedName>
</protein>
<dbReference type="EMBL" id="FOUY01000052">
    <property type="protein sequence ID" value="SFO40339.1"/>
    <property type="molecule type" value="Genomic_DNA"/>
</dbReference>
<dbReference type="AlphaFoldDB" id="A0A1I5GWK3"/>
<name>A0A1I5GWK3_PSUAM</name>
<proteinExistence type="predicted"/>
<sequence>MSARVRVHDRVRSRHYGDGTVTHYLSCRYAVEWDDCDFAPSLVWDDDPLLVRLSGPVVAKEAAR</sequence>
<organism evidence="1 2">
    <name type="scientific">Pseudonocardia ammonioxydans</name>
    <dbReference type="NCBI Taxonomy" id="260086"/>
    <lineage>
        <taxon>Bacteria</taxon>
        <taxon>Bacillati</taxon>
        <taxon>Actinomycetota</taxon>
        <taxon>Actinomycetes</taxon>
        <taxon>Pseudonocardiales</taxon>
        <taxon>Pseudonocardiaceae</taxon>
        <taxon>Pseudonocardia</taxon>
    </lineage>
</organism>
<dbReference type="Proteomes" id="UP000199614">
    <property type="component" value="Unassembled WGS sequence"/>
</dbReference>
<keyword evidence="2" id="KW-1185">Reference proteome</keyword>
<gene>
    <name evidence="1" type="ORF">SAMN05216207_10525</name>
</gene>
<accession>A0A1I5GWK3</accession>
<evidence type="ECO:0000313" key="1">
    <source>
        <dbReference type="EMBL" id="SFO40339.1"/>
    </source>
</evidence>
<reference evidence="1 2" key="1">
    <citation type="submission" date="2016-10" db="EMBL/GenBank/DDBJ databases">
        <authorList>
            <person name="de Groot N.N."/>
        </authorList>
    </citation>
    <scope>NUCLEOTIDE SEQUENCE [LARGE SCALE GENOMIC DNA]</scope>
    <source>
        <strain evidence="1 2">CGMCC 4.1877</strain>
    </source>
</reference>
<evidence type="ECO:0000313" key="2">
    <source>
        <dbReference type="Proteomes" id="UP000199614"/>
    </source>
</evidence>
<dbReference type="RefSeq" id="WP_093354503.1">
    <property type="nucleotide sequence ID" value="NZ_FOUY01000052.1"/>
</dbReference>
<dbReference type="STRING" id="260086.SAMN05216207_10525"/>